<proteinExistence type="predicted"/>
<comment type="caution">
    <text evidence="1">The sequence shown here is derived from an EMBL/GenBank/DDBJ whole genome shotgun (WGS) entry which is preliminary data.</text>
</comment>
<evidence type="ECO:0000313" key="2">
    <source>
        <dbReference type="Proteomes" id="UP001151760"/>
    </source>
</evidence>
<accession>A0ABQ5CND2</accession>
<organism evidence="1 2">
    <name type="scientific">Tanacetum coccineum</name>
    <dbReference type="NCBI Taxonomy" id="301880"/>
    <lineage>
        <taxon>Eukaryota</taxon>
        <taxon>Viridiplantae</taxon>
        <taxon>Streptophyta</taxon>
        <taxon>Embryophyta</taxon>
        <taxon>Tracheophyta</taxon>
        <taxon>Spermatophyta</taxon>
        <taxon>Magnoliopsida</taxon>
        <taxon>eudicotyledons</taxon>
        <taxon>Gunneridae</taxon>
        <taxon>Pentapetalae</taxon>
        <taxon>asterids</taxon>
        <taxon>campanulids</taxon>
        <taxon>Asterales</taxon>
        <taxon>Asteraceae</taxon>
        <taxon>Asteroideae</taxon>
        <taxon>Anthemideae</taxon>
        <taxon>Anthemidinae</taxon>
        <taxon>Tanacetum</taxon>
    </lineage>
</organism>
<dbReference type="EMBL" id="BQNB010014453">
    <property type="protein sequence ID" value="GJT28343.1"/>
    <property type="molecule type" value="Genomic_DNA"/>
</dbReference>
<reference evidence="1" key="2">
    <citation type="submission" date="2022-01" db="EMBL/GenBank/DDBJ databases">
        <authorList>
            <person name="Yamashiro T."/>
            <person name="Shiraishi A."/>
            <person name="Satake H."/>
            <person name="Nakayama K."/>
        </authorList>
    </citation>
    <scope>NUCLEOTIDE SEQUENCE</scope>
</reference>
<dbReference type="Proteomes" id="UP001151760">
    <property type="component" value="Unassembled WGS sequence"/>
</dbReference>
<sequence length="130" mass="15057">MFDANAEDELWQNQERWNLKSWDFYKNCGVHTLILEDGTEIHMLADRKYPLTKEALERMMSLKLIAESASNGAYNLLRFIQKQIDEFGSHDTSRELASPEQTAYGKDFSNPLMADSLPKTIWFSTHHASQ</sequence>
<reference evidence="1" key="1">
    <citation type="journal article" date="2022" name="Int. J. Mol. Sci.">
        <title>Draft Genome of Tanacetum Coccineum: Genomic Comparison of Closely Related Tanacetum-Family Plants.</title>
        <authorList>
            <person name="Yamashiro T."/>
            <person name="Shiraishi A."/>
            <person name="Nakayama K."/>
            <person name="Satake H."/>
        </authorList>
    </citation>
    <scope>NUCLEOTIDE SEQUENCE</scope>
</reference>
<gene>
    <name evidence="1" type="ORF">Tco_0908618</name>
</gene>
<protein>
    <submittedName>
        <fullName evidence="1">Uncharacterized protein</fullName>
    </submittedName>
</protein>
<keyword evidence="2" id="KW-1185">Reference proteome</keyword>
<name>A0ABQ5CND2_9ASTR</name>
<evidence type="ECO:0000313" key="1">
    <source>
        <dbReference type="EMBL" id="GJT28343.1"/>
    </source>
</evidence>